<sequence>MMLEDLDPPEVSMVRVILVLAIAVPIAIEVVTFGGLVGHYFGGDDADTATPVATPTPETAGATVGDEILPETAATERLDAATLSEDDGETRLVLTVTVTDPPDGYVLRLGAVTTRAGRTVEDAGATTGTLDAGENGLATGTWGLPSGDRPDAVAVTVTSAPNGTPTTREYTVDLG</sequence>
<name>A0ABU2FFY4_9EURY</name>
<keyword evidence="1" id="KW-0472">Membrane</keyword>
<evidence type="ECO:0008006" key="4">
    <source>
        <dbReference type="Google" id="ProtNLM"/>
    </source>
</evidence>
<accession>A0ABU2FFY4</accession>
<evidence type="ECO:0000313" key="3">
    <source>
        <dbReference type="Proteomes" id="UP001259659"/>
    </source>
</evidence>
<comment type="caution">
    <text evidence="2">The sequence shown here is derived from an EMBL/GenBank/DDBJ whole genome shotgun (WGS) entry which is preliminary data.</text>
</comment>
<feature type="transmembrane region" description="Helical" evidence="1">
    <location>
        <begin position="12"/>
        <end position="37"/>
    </location>
</feature>
<reference evidence="2 3" key="1">
    <citation type="submission" date="2022-06" db="EMBL/GenBank/DDBJ databases">
        <title>Haloarcula sp. a new haloarchaeum isolate from saline soil.</title>
        <authorList>
            <person name="Strakova D."/>
            <person name="Galisteo C."/>
            <person name="Sanchez-Porro C."/>
            <person name="Ventosa A."/>
        </authorList>
    </citation>
    <scope>NUCLEOTIDE SEQUENCE [LARGE SCALE GENOMIC DNA]</scope>
    <source>
        <strain evidence="2 3">S1CR25-12</strain>
    </source>
</reference>
<dbReference type="EMBL" id="JAMQON010000004">
    <property type="protein sequence ID" value="MDS0260630.1"/>
    <property type="molecule type" value="Genomic_DNA"/>
</dbReference>
<keyword evidence="1" id="KW-1133">Transmembrane helix</keyword>
<keyword evidence="1" id="KW-0812">Transmembrane</keyword>
<evidence type="ECO:0000313" key="2">
    <source>
        <dbReference type="EMBL" id="MDS0260630.1"/>
    </source>
</evidence>
<protein>
    <recommendedName>
        <fullName evidence="4">Flagellin</fullName>
    </recommendedName>
</protein>
<gene>
    <name evidence="2" type="ORF">NDI56_14585</name>
</gene>
<keyword evidence="3" id="KW-1185">Reference proteome</keyword>
<evidence type="ECO:0000256" key="1">
    <source>
        <dbReference type="SAM" id="Phobius"/>
    </source>
</evidence>
<organism evidence="2 3">
    <name type="scientific">Haloarcula saliterrae</name>
    <dbReference type="NCBI Taxonomy" id="2950534"/>
    <lineage>
        <taxon>Archaea</taxon>
        <taxon>Methanobacteriati</taxon>
        <taxon>Methanobacteriota</taxon>
        <taxon>Stenosarchaea group</taxon>
        <taxon>Halobacteria</taxon>
        <taxon>Halobacteriales</taxon>
        <taxon>Haloarculaceae</taxon>
        <taxon>Haloarcula</taxon>
    </lineage>
</organism>
<dbReference type="Proteomes" id="UP001259659">
    <property type="component" value="Unassembled WGS sequence"/>
</dbReference>
<dbReference type="RefSeq" id="WP_310920354.1">
    <property type="nucleotide sequence ID" value="NZ_JAMQON010000004.1"/>
</dbReference>
<proteinExistence type="predicted"/>